<keyword evidence="21" id="KW-1185">Reference proteome</keyword>
<feature type="domain" description="DNA-directed RNA polymerase subunit 2 hybrid-binding" evidence="14">
    <location>
        <begin position="670"/>
        <end position="1028"/>
    </location>
</feature>
<dbReference type="Pfam" id="PF06883">
    <property type="entry name" value="RNA_pol_Rpa2_4"/>
    <property type="match status" value="1"/>
</dbReference>
<comment type="subcellular location">
    <subcellularLocation>
        <location evidence="1">Nucleus</location>
        <location evidence="1">Nucleolus</location>
    </subcellularLocation>
</comment>
<dbReference type="SMR" id="F2ULU0"/>
<evidence type="ECO:0000256" key="5">
    <source>
        <dbReference type="ARBA" id="ARBA00022695"/>
    </source>
</evidence>
<dbReference type="InterPro" id="IPR009674">
    <property type="entry name" value="Rpa2_dom_4"/>
</dbReference>
<dbReference type="InterPro" id="IPR007642">
    <property type="entry name" value="RNA_pol_Rpb2_2"/>
</dbReference>
<dbReference type="GO" id="GO:0008270">
    <property type="term" value="F:zinc ion binding"/>
    <property type="evidence" value="ECO:0007669"/>
    <property type="project" value="UniProtKB-KW"/>
</dbReference>
<evidence type="ECO:0000256" key="2">
    <source>
        <dbReference type="ARBA" id="ARBA00006835"/>
    </source>
</evidence>
<dbReference type="KEGG" id="sre:PTSG_08967"/>
<dbReference type="FunFam" id="2.40.270.10:FF:000011">
    <property type="entry name" value="DNA-directed RNA polymerase subunit beta"/>
    <property type="match status" value="1"/>
</dbReference>
<feature type="domain" description="RNA polymerase Rpb2" evidence="16">
    <location>
        <begin position="175"/>
        <end position="364"/>
    </location>
</feature>
<dbReference type="FunFam" id="3.90.1100.10:FF:000008">
    <property type="entry name" value="DNA-directed RNA polymerase subunit beta"/>
    <property type="match status" value="1"/>
</dbReference>
<evidence type="ECO:0000259" key="17">
    <source>
        <dbReference type="Pfam" id="PF04563"/>
    </source>
</evidence>
<dbReference type="EC" id="2.7.7.6" evidence="13"/>
<sequence>MEAPFERIITPAERLKMKEKMQIDLRDITRAHVESFNEFISHNLPLAVEDLEPVMFDVNDQTVTTRIVGCSIGAPSLNSRVVSAQTDITPAECRQCHVSYKGNITLEIEINVNGHVTTVPRYVGQAPIMVMSDKCILSKLTTAQKIAKQEEAREFGGYFIINGNEKVIRMLMMARRNHPMALIRPSFMNRGFKYTEYGVQIRCVRPDETSQRLVLHLIEGGRCTLGFSIRKRQYLIPAILLLRALKDVTERDIYEAIVESDPTDSTLKEHVKAMLNAAPDNTYSQHTSLEYLGAMFRIELGMHPSISNIEAARHLLKQYIFVHIPQHDYTAKYDLLIAMIRRLYALKSGRVRADNPDSPMNQEVLQAGQIYGALLKEQMQEYLLAMKRFITMQVNMGREVDVGDQSYFRNRVFPTMPDIGKALDYFLATGNLKSTTGLDQMQAAGFAIVADKLNILRYMSHFRCVHRGAYFAEMKTTAVRKLLPEAWGFICPVHTPDGAPCGLLNHLTRHCTPQSKAVSPAVIKQLRQVVHSLGVQEVGMHRIEPPVLDVFLDGVVVGVANVKTIEAVALKLREYKVLGLHNVPEVLEIAFIPPAEGGVYPGLYLFTTPTRMLRPVLHLGTNKRELISSLEQVYLDIGVDIAECHRNHEKFGINYTHMEISKHGMLSVVSSFTPFSDFNQSPRNMYQCQMGKQTMGIPSQAIPYRADNKLYVLNSGQTPVVHPRAYNEYNLDDYPLGNNAVVCVIAYTGYDMEDAMIINKGSIDRGFMHARVLKTEIVDLVDRSGVSKAFGLLPRHRAENSDFLDDDGLPRVGIMVEKGDPFYAVVDEEQSNHIHRYKGEPARIESVRLLLASDTSTKREVQRIAITVSVNRNPIIGDKFASRHGQKGILSQMLPSEDMPFTESGITPDIIFNPHGFPSRMTIGMLIESMAGKAGCLHERFYDSTPFQFDEDDTAVEFFGEELRKAGYNYFGHERMYSGITGEELEVDVFIGNVFYQRLRHMVSDKYQVRATGPVDSRTRQPIKGRKRHGGVRFGEMERDALIAHGTAFLLQDRLLRCSDDSEATVCKSCGGVLSTTSIAQSAASRIRKDVCLSCKDSKVVKVRLPYVFRYLGAELAGMNINMSLDVSEI</sequence>
<dbReference type="GeneID" id="16070319"/>
<evidence type="ECO:0000256" key="13">
    <source>
        <dbReference type="RuleBase" id="RU363031"/>
    </source>
</evidence>
<dbReference type="PANTHER" id="PTHR20856">
    <property type="entry name" value="DNA-DIRECTED RNA POLYMERASE I SUBUNIT 2"/>
    <property type="match status" value="1"/>
</dbReference>
<keyword evidence="3 13" id="KW-0240">DNA-directed RNA polymerase</keyword>
<dbReference type="FunFam" id="3.90.1100.10:FF:000016">
    <property type="entry name" value="DNA-directed RNA polymerase subunit beta"/>
    <property type="match status" value="1"/>
</dbReference>
<name>F2ULU0_SALR5</name>
<keyword evidence="9 13" id="KW-0804">Transcription</keyword>
<dbReference type="GO" id="GO:0000428">
    <property type="term" value="C:DNA-directed RNA polymerase complex"/>
    <property type="evidence" value="ECO:0007669"/>
    <property type="project" value="UniProtKB-KW"/>
</dbReference>
<keyword evidence="4 13" id="KW-0808">Transferase</keyword>
<dbReference type="FunFam" id="3.90.1800.10:FF:000004">
    <property type="entry name" value="DNA-directed RNA polymerase subunit beta"/>
    <property type="match status" value="1"/>
</dbReference>
<keyword evidence="8" id="KW-0862">Zinc</keyword>
<dbReference type="GO" id="GO:0003677">
    <property type="term" value="F:DNA binding"/>
    <property type="evidence" value="ECO:0007669"/>
    <property type="project" value="InterPro"/>
</dbReference>
<dbReference type="InterPro" id="IPR015712">
    <property type="entry name" value="DNA-dir_RNA_pol_su2"/>
</dbReference>
<evidence type="ECO:0000256" key="9">
    <source>
        <dbReference type="ARBA" id="ARBA00023163"/>
    </source>
</evidence>
<evidence type="ECO:0000259" key="14">
    <source>
        <dbReference type="Pfam" id="PF00562"/>
    </source>
</evidence>
<dbReference type="Gene3D" id="3.90.1100.10">
    <property type="match status" value="2"/>
</dbReference>
<dbReference type="Pfam" id="PF00562">
    <property type="entry name" value="RNA_pol_Rpb2_6"/>
    <property type="match status" value="1"/>
</dbReference>
<evidence type="ECO:0000259" key="16">
    <source>
        <dbReference type="Pfam" id="PF04561"/>
    </source>
</evidence>
<evidence type="ECO:0000256" key="8">
    <source>
        <dbReference type="ARBA" id="ARBA00022833"/>
    </source>
</evidence>
<dbReference type="GO" id="GO:0003899">
    <property type="term" value="F:DNA-directed RNA polymerase activity"/>
    <property type="evidence" value="ECO:0007669"/>
    <property type="project" value="UniProtKB-EC"/>
</dbReference>
<feature type="domain" description="RNA polymerase Rpb2" evidence="15">
    <location>
        <begin position="1030"/>
        <end position="1126"/>
    </location>
</feature>
<protein>
    <recommendedName>
        <fullName evidence="13">DNA-directed RNA polymerase subunit beta</fullName>
        <ecNumber evidence="13">2.7.7.6</ecNumber>
    </recommendedName>
</protein>
<dbReference type="Gene3D" id="3.90.1800.10">
    <property type="entry name" value="RNA polymerase alpha subunit dimerisation domain"/>
    <property type="match status" value="1"/>
</dbReference>
<evidence type="ECO:0000313" key="20">
    <source>
        <dbReference type="EMBL" id="EGD78089.1"/>
    </source>
</evidence>
<dbReference type="eggNOG" id="KOG0216">
    <property type="taxonomic scope" value="Eukaryota"/>
</dbReference>
<evidence type="ECO:0000256" key="6">
    <source>
        <dbReference type="ARBA" id="ARBA00022723"/>
    </source>
</evidence>
<evidence type="ECO:0000259" key="18">
    <source>
        <dbReference type="Pfam" id="PF04565"/>
    </source>
</evidence>
<dbReference type="Pfam" id="PF04563">
    <property type="entry name" value="RNA_pol_Rpb2_1"/>
    <property type="match status" value="1"/>
</dbReference>
<comment type="catalytic activity">
    <reaction evidence="11">
        <text>RNA(n) + a ribonucleoside 5'-triphosphate = RNA(n+1) + diphosphate</text>
        <dbReference type="Rhea" id="RHEA:21248"/>
        <dbReference type="Rhea" id="RHEA-COMP:14527"/>
        <dbReference type="Rhea" id="RHEA-COMP:17342"/>
        <dbReference type="ChEBI" id="CHEBI:33019"/>
        <dbReference type="ChEBI" id="CHEBI:61557"/>
        <dbReference type="ChEBI" id="CHEBI:140395"/>
        <dbReference type="EC" id="2.7.7.6"/>
    </reaction>
    <physiologicalReaction direction="left-to-right" evidence="11">
        <dbReference type="Rhea" id="RHEA:21249"/>
    </physiologicalReaction>
</comment>
<keyword evidence="10" id="KW-0539">Nucleus</keyword>
<dbReference type="InterPro" id="IPR007645">
    <property type="entry name" value="RNA_pol_Rpb2_3"/>
</dbReference>
<dbReference type="Pfam" id="PF04565">
    <property type="entry name" value="RNA_pol_Rpb2_3"/>
    <property type="match status" value="1"/>
</dbReference>
<evidence type="ECO:0000259" key="15">
    <source>
        <dbReference type="Pfam" id="PF04560"/>
    </source>
</evidence>
<dbReference type="InterPro" id="IPR007120">
    <property type="entry name" value="DNA-dir_RNAP_su2_dom"/>
</dbReference>
<reference evidence="20" key="1">
    <citation type="submission" date="2009-08" db="EMBL/GenBank/DDBJ databases">
        <title>Annotation of Salpingoeca rosetta.</title>
        <authorList>
            <consortium name="The Broad Institute Genome Sequencing Platform"/>
            <person name="Russ C."/>
            <person name="Cuomo C."/>
            <person name="Burger G."/>
            <person name="Gray M.W."/>
            <person name="Holland P.W.H."/>
            <person name="King N."/>
            <person name="Lang F.B.F."/>
            <person name="Roger A.J."/>
            <person name="Ruiz-Trillo I."/>
            <person name="Young S.K."/>
            <person name="Zeng Q."/>
            <person name="Gargeya S."/>
            <person name="Alvarado L."/>
            <person name="Berlin A."/>
            <person name="Chapman S.B."/>
            <person name="Chen Z."/>
            <person name="Freedman E."/>
            <person name="Gellesch M."/>
            <person name="Goldberg J."/>
            <person name="Griggs A."/>
            <person name="Gujja S."/>
            <person name="Heilman E."/>
            <person name="Heiman D."/>
            <person name="Howarth C."/>
            <person name="Mehta T."/>
            <person name="Neiman D."/>
            <person name="Pearson M."/>
            <person name="Roberts A."/>
            <person name="Saif S."/>
            <person name="Shea T."/>
            <person name="Shenoy N."/>
            <person name="Sisk P."/>
            <person name="Stolte C."/>
            <person name="Sykes S."/>
            <person name="White J."/>
            <person name="Yandava C."/>
            <person name="Haas B."/>
            <person name="Nusbaum C."/>
            <person name="Birren B."/>
        </authorList>
    </citation>
    <scope>NUCLEOTIDE SEQUENCE [LARGE SCALE GENOMIC DNA]</scope>
    <source>
        <strain evidence="20">ATCC 50818</strain>
    </source>
</reference>
<accession>F2ULU0</accession>
<evidence type="ECO:0000313" key="21">
    <source>
        <dbReference type="Proteomes" id="UP000007799"/>
    </source>
</evidence>
<dbReference type="SUPFAM" id="SSF64484">
    <property type="entry name" value="beta and beta-prime subunits of DNA dependent RNA-polymerase"/>
    <property type="match status" value="1"/>
</dbReference>
<dbReference type="Gene3D" id="2.40.50.150">
    <property type="match status" value="1"/>
</dbReference>
<dbReference type="OMA" id="FFGVVHY"/>
<dbReference type="PROSITE" id="PS01166">
    <property type="entry name" value="RNA_POL_BETA"/>
    <property type="match status" value="1"/>
</dbReference>
<dbReference type="InterPro" id="IPR037033">
    <property type="entry name" value="DNA-dir_RNAP_su2_hyb_sf"/>
</dbReference>
<dbReference type="FunCoup" id="F2ULU0">
    <property type="interactions" value="1254"/>
</dbReference>
<evidence type="ECO:0000256" key="3">
    <source>
        <dbReference type="ARBA" id="ARBA00022478"/>
    </source>
</evidence>
<comment type="function">
    <text evidence="13">DNA-dependent RNA polymerase catalyzes the transcription of DNA into RNA using the four ribonucleoside triphosphates as substrates.</text>
</comment>
<dbReference type="Gene3D" id="2.40.270.10">
    <property type="entry name" value="DNA-directed RNA polymerase, subunit 2, domain 6"/>
    <property type="match status" value="1"/>
</dbReference>
<feature type="domain" description="DNA-directed RNA polymerase I subunit RPA2" evidence="19">
    <location>
        <begin position="557"/>
        <end position="614"/>
    </location>
</feature>
<dbReference type="InterPro" id="IPR007121">
    <property type="entry name" value="RNA_pol_bsu_CS"/>
</dbReference>
<dbReference type="GO" id="GO:0032549">
    <property type="term" value="F:ribonucleoside binding"/>
    <property type="evidence" value="ECO:0007669"/>
    <property type="project" value="InterPro"/>
</dbReference>
<dbReference type="InterPro" id="IPR014724">
    <property type="entry name" value="RNA_pol_RPB2_OB-fold"/>
</dbReference>
<proteinExistence type="inferred from homology"/>
<organism evidence="21">
    <name type="scientific">Salpingoeca rosetta (strain ATCC 50818 / BSB-021)</name>
    <dbReference type="NCBI Taxonomy" id="946362"/>
    <lineage>
        <taxon>Eukaryota</taxon>
        <taxon>Choanoflagellata</taxon>
        <taxon>Craspedida</taxon>
        <taxon>Salpingoecidae</taxon>
        <taxon>Salpingoeca</taxon>
    </lineage>
</organism>
<evidence type="ECO:0000256" key="12">
    <source>
        <dbReference type="RuleBase" id="RU000434"/>
    </source>
</evidence>
<dbReference type="Pfam" id="PF04560">
    <property type="entry name" value="RNA_pol_Rpb2_7"/>
    <property type="match status" value="1"/>
</dbReference>
<evidence type="ECO:0000256" key="11">
    <source>
        <dbReference type="ARBA" id="ARBA00047768"/>
    </source>
</evidence>
<dbReference type="InterPro" id="IPR007644">
    <property type="entry name" value="RNA_pol_bsu_protrusion"/>
</dbReference>
<dbReference type="InParanoid" id="F2ULU0"/>
<dbReference type="CDD" id="cd00653">
    <property type="entry name" value="RNA_pol_B_RPB2"/>
    <property type="match status" value="1"/>
</dbReference>
<dbReference type="Pfam" id="PF04561">
    <property type="entry name" value="RNA_pol_Rpb2_2"/>
    <property type="match status" value="1"/>
</dbReference>
<dbReference type="OrthoDB" id="10248617at2759"/>
<evidence type="ECO:0000259" key="19">
    <source>
        <dbReference type="Pfam" id="PF06883"/>
    </source>
</evidence>
<feature type="domain" description="RNA polymerase beta subunit protrusion" evidence="17">
    <location>
        <begin position="29"/>
        <end position="401"/>
    </location>
</feature>
<evidence type="ECO:0000256" key="10">
    <source>
        <dbReference type="ARBA" id="ARBA00023242"/>
    </source>
</evidence>
<dbReference type="Gene3D" id="3.90.1110.10">
    <property type="entry name" value="RNA polymerase Rpb2, domain 2"/>
    <property type="match status" value="1"/>
</dbReference>
<dbReference type="EMBL" id="GL832981">
    <property type="protein sequence ID" value="EGD78089.1"/>
    <property type="molecule type" value="Genomic_DNA"/>
</dbReference>
<evidence type="ECO:0000256" key="4">
    <source>
        <dbReference type="ARBA" id="ARBA00022679"/>
    </source>
</evidence>
<keyword evidence="5 13" id="KW-0548">Nucleotidyltransferase</keyword>
<evidence type="ECO:0000256" key="1">
    <source>
        <dbReference type="ARBA" id="ARBA00004604"/>
    </source>
</evidence>
<dbReference type="RefSeq" id="XP_004989765.1">
    <property type="nucleotide sequence ID" value="XM_004989708.1"/>
</dbReference>
<dbReference type="InterPro" id="IPR037034">
    <property type="entry name" value="RNA_pol_Rpb2_2_sf"/>
</dbReference>
<feature type="domain" description="RNA polymerase Rpb2" evidence="18">
    <location>
        <begin position="449"/>
        <end position="511"/>
    </location>
</feature>
<evidence type="ECO:0000256" key="7">
    <source>
        <dbReference type="ARBA" id="ARBA00022771"/>
    </source>
</evidence>
<dbReference type="Proteomes" id="UP000007799">
    <property type="component" value="Unassembled WGS sequence"/>
</dbReference>
<keyword evidence="6" id="KW-0479">Metal-binding</keyword>
<dbReference type="STRING" id="946362.F2ULU0"/>
<keyword evidence="7" id="KW-0863">Zinc-finger</keyword>
<dbReference type="GO" id="GO:0006351">
    <property type="term" value="P:DNA-templated transcription"/>
    <property type="evidence" value="ECO:0007669"/>
    <property type="project" value="InterPro"/>
</dbReference>
<gene>
    <name evidence="20" type="ORF">PTSG_08967</name>
</gene>
<dbReference type="AlphaFoldDB" id="F2ULU0"/>
<dbReference type="GO" id="GO:0005730">
    <property type="term" value="C:nucleolus"/>
    <property type="evidence" value="ECO:0007669"/>
    <property type="project" value="UniProtKB-SubCell"/>
</dbReference>
<comment type="similarity">
    <text evidence="2 12">Belongs to the RNA polymerase beta chain family.</text>
</comment>
<dbReference type="InterPro" id="IPR007641">
    <property type="entry name" value="RNA_pol_Rpb2_7"/>
</dbReference>